<sequence length="605" mass="65029">MVEPSPKSKRNMSPKGAKSVEQSPSPPEKERPIKSSASNKKIKQTNPLSVLTTILVLIFTSQGSKLLLEAFYPLFGSRLVDRYTSTAALVACIVSIGVPVGGKIDVGLASLLAGLFASASWWVRFVGAQSGQLGPVRGPLVGVAGWSLGAMISAIHVKKLGTQSSTELDKISSLARSALIPVLSCIVYLGLQKLDLVSASAVVLGVYDLFDQLKGIAFLLLTLLTLSYPLRRFIQTLLVISFALAIFAIPLSTPAQLASFPTLSRVRSNSGLIVVGESIDGDLTYRYLRADHSLLGGRWIGKAARFAGERGMVGEGIGVGDIGDSVFSAFVLQEAVRLINRPPRAVSSSEREKALIIGLGAGIAARAMIVHNCLTTIVEYDPAVYDAARTYFHLPSSDAVFIEDANVFVQRAAAVAKRDLGEKGGYDYVLHDVFTGGGIAGELFTVEFWDDLKQILRPDGVLSVNFAGVQNSTSADLVISTLLDAFPTCRGFRDVMGESEDSNDGALKNMVIFCTPFTTPSISFRDIDVAADLLHSQLRHKVLPTLMDSEVDLSAYRLSTGDSASQGLLRRGFAGKRLDVVQTEAALATWKAMREIMPVEVWNNW</sequence>
<dbReference type="EMBL" id="LN483166">
    <property type="protein sequence ID" value="CED84782.1"/>
    <property type="molecule type" value="Genomic_DNA"/>
</dbReference>
<feature type="transmembrane region" description="Helical" evidence="3">
    <location>
        <begin position="83"/>
        <end position="101"/>
    </location>
</feature>
<feature type="transmembrane region" description="Helical" evidence="3">
    <location>
        <begin position="139"/>
        <end position="157"/>
    </location>
</feature>
<feature type="transmembrane region" description="Helical" evidence="3">
    <location>
        <begin position="213"/>
        <end position="230"/>
    </location>
</feature>
<dbReference type="SUPFAM" id="SSF53335">
    <property type="entry name" value="S-adenosyl-L-methionine-dependent methyltransferases"/>
    <property type="match status" value="1"/>
</dbReference>
<organism evidence="4">
    <name type="scientific">Phaffia rhodozyma</name>
    <name type="common">Yeast</name>
    <name type="synonym">Xanthophyllomyces dendrorhous</name>
    <dbReference type="NCBI Taxonomy" id="264483"/>
    <lineage>
        <taxon>Eukaryota</taxon>
        <taxon>Fungi</taxon>
        <taxon>Dikarya</taxon>
        <taxon>Basidiomycota</taxon>
        <taxon>Agaricomycotina</taxon>
        <taxon>Tremellomycetes</taxon>
        <taxon>Cystofilobasidiales</taxon>
        <taxon>Mrakiaceae</taxon>
        <taxon>Phaffia</taxon>
    </lineage>
</organism>
<dbReference type="AlphaFoldDB" id="A0A0F7SRE4"/>
<feature type="region of interest" description="Disordered" evidence="2">
    <location>
        <begin position="1"/>
        <end position="40"/>
    </location>
</feature>
<dbReference type="PANTHER" id="PTHR43317:SF1">
    <property type="entry name" value="THERMOSPERMINE SYNTHASE ACAULIS5"/>
    <property type="match status" value="1"/>
</dbReference>
<dbReference type="PANTHER" id="PTHR43317">
    <property type="entry name" value="THERMOSPERMINE SYNTHASE ACAULIS5"/>
    <property type="match status" value="1"/>
</dbReference>
<feature type="transmembrane region" description="Helical" evidence="3">
    <location>
        <begin position="108"/>
        <end position="127"/>
    </location>
</feature>
<accession>A0A0F7SRE4</accession>
<keyword evidence="3" id="KW-0812">Transmembrane</keyword>
<feature type="transmembrane region" description="Helical" evidence="3">
    <location>
        <begin position="237"/>
        <end position="257"/>
    </location>
</feature>
<feature type="transmembrane region" description="Helical" evidence="3">
    <location>
        <begin position="178"/>
        <end position="207"/>
    </location>
</feature>
<name>A0A0F7SRE4_PHARH</name>
<evidence type="ECO:0000256" key="1">
    <source>
        <dbReference type="ARBA" id="ARBA00023115"/>
    </source>
</evidence>
<evidence type="ECO:0000256" key="2">
    <source>
        <dbReference type="SAM" id="MobiDB-lite"/>
    </source>
</evidence>
<feature type="transmembrane region" description="Helical" evidence="3">
    <location>
        <begin position="45"/>
        <end position="63"/>
    </location>
</feature>
<reference evidence="4" key="1">
    <citation type="submission" date="2014-08" db="EMBL/GenBank/DDBJ databases">
        <authorList>
            <person name="Sharma Rahul"/>
            <person name="Thines Marco"/>
        </authorList>
    </citation>
    <scope>NUCLEOTIDE SEQUENCE</scope>
</reference>
<evidence type="ECO:0000256" key="3">
    <source>
        <dbReference type="SAM" id="Phobius"/>
    </source>
</evidence>
<dbReference type="InterPro" id="IPR029063">
    <property type="entry name" value="SAM-dependent_MTases_sf"/>
</dbReference>
<dbReference type="GO" id="GO:0006596">
    <property type="term" value="P:polyamine biosynthetic process"/>
    <property type="evidence" value="ECO:0007669"/>
    <property type="project" value="UniProtKB-KW"/>
</dbReference>
<evidence type="ECO:0000313" key="4">
    <source>
        <dbReference type="EMBL" id="CED84782.1"/>
    </source>
</evidence>
<dbReference type="Pfam" id="PF01564">
    <property type="entry name" value="Spermine_synth"/>
    <property type="match status" value="1"/>
</dbReference>
<keyword evidence="3" id="KW-1133">Transmembrane helix</keyword>
<keyword evidence="1" id="KW-0620">Polyamine biosynthesis</keyword>
<dbReference type="Gene3D" id="3.40.50.150">
    <property type="entry name" value="Vaccinia Virus protein VP39"/>
    <property type="match status" value="1"/>
</dbReference>
<keyword evidence="3" id="KW-0472">Membrane</keyword>
<protein>
    <submittedName>
        <fullName evidence="4">Spermidine/spermine synthases family</fullName>
    </submittedName>
</protein>
<proteinExistence type="predicted"/>